<evidence type="ECO:0000313" key="3">
    <source>
        <dbReference type="EMBL" id="CAL8071177.1"/>
    </source>
</evidence>
<dbReference type="EMBL" id="CAXLJM020000004">
    <property type="protein sequence ID" value="CAL8071177.1"/>
    <property type="molecule type" value="Genomic_DNA"/>
</dbReference>
<sequence length="453" mass="52637">MPKKSKGKKGKKGAKGKMRKFDLDLFGAPFEEFMYTPEKKKGAKPQPAKGKKKKKKPVEVPKLMKFPPVPEDPAKIRKLRAARKKKDPPDAIVTTMNLGYPEYTTRPRIPLQSGGSLRDVICKKKFPILPRPQPHGGVYANVKCVLCASTGGLLKTIFGMLHKKMRKLLNNQFEKARFIIEWFTTKMRETTLNYNAHVENVIKEIMGPVLDGLDESEFEDHQNVRAIQDKLRQLQRELDLLRQELKQFRKNRDEEIAKRLADKVAELEEAERQMMALEAKVKEAEDMLADWQQNSLSKIEGPKEEIRKVMELLQKIKDSIILERDTLRVLLGWEMKIATEKTVAKMEEIISADLDVVQGWMHSAWFRLFLENRRMQEERSRLRIENHLLDLEVEALTRQVGQMEANKKEIVGTRTYFITPPSLHAQVDKFTKTVQYPESLELWDYPPTRLVHE</sequence>
<comment type="caution">
    <text evidence="3">The sequence shown here is derived from an EMBL/GenBank/DDBJ whole genome shotgun (WGS) entry which is preliminary data.</text>
</comment>
<accession>A0ABP1PP35</accession>
<gene>
    <name evidence="3" type="ORF">ODALV1_LOCUS1598</name>
</gene>
<proteinExistence type="predicted"/>
<feature type="coiled-coil region" evidence="1">
    <location>
        <begin position="224"/>
        <end position="294"/>
    </location>
</feature>
<dbReference type="Proteomes" id="UP001642540">
    <property type="component" value="Unassembled WGS sequence"/>
</dbReference>
<reference evidence="3 4" key="1">
    <citation type="submission" date="2024-08" db="EMBL/GenBank/DDBJ databases">
        <authorList>
            <person name="Cucini C."/>
            <person name="Frati F."/>
        </authorList>
    </citation>
    <scope>NUCLEOTIDE SEQUENCE [LARGE SCALE GENOMIC DNA]</scope>
</reference>
<name>A0ABP1PP35_9HEXA</name>
<feature type="region of interest" description="Disordered" evidence="2">
    <location>
        <begin position="36"/>
        <end position="71"/>
    </location>
</feature>
<keyword evidence="1" id="KW-0175">Coiled coil</keyword>
<evidence type="ECO:0000256" key="1">
    <source>
        <dbReference type="SAM" id="Coils"/>
    </source>
</evidence>
<evidence type="ECO:0000256" key="2">
    <source>
        <dbReference type="SAM" id="MobiDB-lite"/>
    </source>
</evidence>
<keyword evidence="4" id="KW-1185">Reference proteome</keyword>
<protein>
    <submittedName>
        <fullName evidence="3">Uncharacterized protein</fullName>
    </submittedName>
</protein>
<evidence type="ECO:0000313" key="4">
    <source>
        <dbReference type="Proteomes" id="UP001642540"/>
    </source>
</evidence>
<organism evidence="3 4">
    <name type="scientific">Orchesella dallaii</name>
    <dbReference type="NCBI Taxonomy" id="48710"/>
    <lineage>
        <taxon>Eukaryota</taxon>
        <taxon>Metazoa</taxon>
        <taxon>Ecdysozoa</taxon>
        <taxon>Arthropoda</taxon>
        <taxon>Hexapoda</taxon>
        <taxon>Collembola</taxon>
        <taxon>Entomobryomorpha</taxon>
        <taxon>Entomobryoidea</taxon>
        <taxon>Orchesellidae</taxon>
        <taxon>Orchesellinae</taxon>
        <taxon>Orchesella</taxon>
    </lineage>
</organism>